<accession>A0A517MHZ2</accession>
<evidence type="ECO:0000256" key="7">
    <source>
        <dbReference type="ARBA" id="ARBA00022840"/>
    </source>
</evidence>
<evidence type="ECO:0000313" key="12">
    <source>
        <dbReference type="EMBL" id="QDS94503.1"/>
    </source>
</evidence>
<comment type="similarity">
    <text evidence="10">Belongs to the prokaryotic GSH synthase family.</text>
</comment>
<evidence type="ECO:0000256" key="1">
    <source>
        <dbReference type="ARBA" id="ARBA00001936"/>
    </source>
</evidence>
<dbReference type="HAMAP" id="MF_00162">
    <property type="entry name" value="GSH_S"/>
    <property type="match status" value="1"/>
</dbReference>
<keyword evidence="5" id="KW-0479">Metal-binding</keyword>
<keyword evidence="6 10" id="KW-0547">Nucleotide-binding</keyword>
<dbReference type="InterPro" id="IPR004215">
    <property type="entry name" value="GSHS_N"/>
</dbReference>
<dbReference type="InterPro" id="IPR016185">
    <property type="entry name" value="PreATP-grasp_dom_sf"/>
</dbReference>
<dbReference type="Gene3D" id="3.30.1490.20">
    <property type="entry name" value="ATP-grasp fold, A domain"/>
    <property type="match status" value="1"/>
</dbReference>
<keyword evidence="8" id="KW-0460">Magnesium</keyword>
<proteinExistence type="inferred from homology"/>
<dbReference type="PANTHER" id="PTHR21621">
    <property type="entry name" value="RIBOSOMAL PROTEIN S6 MODIFICATION PROTEIN"/>
    <property type="match status" value="1"/>
</dbReference>
<reference evidence="12 13" key="1">
    <citation type="submission" date="2019-02" db="EMBL/GenBank/DDBJ databases">
        <title>Deep-cultivation of Planctomycetes and their phenomic and genomic characterization uncovers novel biology.</title>
        <authorList>
            <person name="Wiegand S."/>
            <person name="Jogler M."/>
            <person name="Boedeker C."/>
            <person name="Pinto D."/>
            <person name="Vollmers J."/>
            <person name="Rivas-Marin E."/>
            <person name="Kohn T."/>
            <person name="Peeters S.H."/>
            <person name="Heuer A."/>
            <person name="Rast P."/>
            <person name="Oberbeckmann S."/>
            <person name="Bunk B."/>
            <person name="Jeske O."/>
            <person name="Meyerdierks A."/>
            <person name="Storesund J.E."/>
            <person name="Kallscheuer N."/>
            <person name="Luecker S."/>
            <person name="Lage O.M."/>
            <person name="Pohl T."/>
            <person name="Merkel B.J."/>
            <person name="Hornburger P."/>
            <person name="Mueller R.-W."/>
            <person name="Bruemmer F."/>
            <person name="Labrenz M."/>
            <person name="Spormann A.M."/>
            <person name="Op den Camp H."/>
            <person name="Overmann J."/>
            <person name="Amann R."/>
            <person name="Jetten M.S.M."/>
            <person name="Mascher T."/>
            <person name="Medema M.H."/>
            <person name="Devos D.P."/>
            <person name="Kaster A.-K."/>
            <person name="Ovreas L."/>
            <person name="Rohde M."/>
            <person name="Galperin M.Y."/>
            <person name="Jogler C."/>
        </authorList>
    </citation>
    <scope>NUCLEOTIDE SEQUENCE [LARGE SCALE GENOMIC DNA]</scope>
    <source>
        <strain evidence="12 13">FF011L</strain>
    </source>
</reference>
<dbReference type="UniPathway" id="UPA00142">
    <property type="reaction ID" value="UER00210"/>
</dbReference>
<keyword evidence="3 10" id="KW-0436">Ligase</keyword>
<dbReference type="InterPro" id="IPR006284">
    <property type="entry name" value="Glut_synth_pro"/>
</dbReference>
<comment type="cofactor">
    <cofactor evidence="2">
        <name>Mg(2+)</name>
        <dbReference type="ChEBI" id="CHEBI:18420"/>
    </cofactor>
</comment>
<evidence type="ECO:0000256" key="8">
    <source>
        <dbReference type="ARBA" id="ARBA00022842"/>
    </source>
</evidence>
<sequence length="348" mass="38471">MKIGFVVNDVMTEQSGFTTTRLAMSAVNMGHESFLLGVGDFIYAPDGSIQAHVRSANGGKYDSLKEYLGKIQDPDEPSQRISLDDLDVLLLRNDPSDDATDRPWAQTTGILFGQLAASRGVIVLNDPFSLANALNKTYFQHFPEQVRPRTCISRDANDIKAFIAEQHDKVVIKPLQGSGGQSVFLIGEDEKANLNQMIEAVIRDGYCIAQEYLPAAINGDVRMFVLNGRPLQQDGKYAAFRRRNDTGDARSNMHSGGKGVEAEVTDKMLELVEMVRPKLVQDGMFLVGLDIVEDKLMEINVFSPGGLGSCKALTGVDFTETVIHDLERKAKYRRYYGANMLNRNLATL</sequence>
<evidence type="ECO:0000256" key="2">
    <source>
        <dbReference type="ARBA" id="ARBA00001946"/>
    </source>
</evidence>
<dbReference type="PANTHER" id="PTHR21621:SF4">
    <property type="entry name" value="GLUTATHIONE SYNTHETASE"/>
    <property type="match status" value="1"/>
</dbReference>
<dbReference type="PROSITE" id="PS50975">
    <property type="entry name" value="ATP_GRASP"/>
    <property type="match status" value="1"/>
</dbReference>
<keyword evidence="4 10" id="KW-0317">Glutathione biosynthesis</keyword>
<keyword evidence="13" id="KW-1185">Reference proteome</keyword>
<evidence type="ECO:0000256" key="10">
    <source>
        <dbReference type="HAMAP-Rule" id="MF_00162"/>
    </source>
</evidence>
<dbReference type="Gene3D" id="3.30.470.20">
    <property type="entry name" value="ATP-grasp fold, B domain"/>
    <property type="match status" value="1"/>
</dbReference>
<comment type="cofactor">
    <cofactor evidence="1">
        <name>Mn(2+)</name>
        <dbReference type="ChEBI" id="CHEBI:29035"/>
    </cofactor>
</comment>
<name>A0A517MHZ2_9BACT</name>
<evidence type="ECO:0000256" key="9">
    <source>
        <dbReference type="ARBA" id="ARBA00023211"/>
    </source>
</evidence>
<dbReference type="Pfam" id="PF02955">
    <property type="entry name" value="GSH-S_ATP"/>
    <property type="match status" value="1"/>
</dbReference>
<dbReference type="GO" id="GO:0005737">
    <property type="term" value="C:cytoplasm"/>
    <property type="evidence" value="ECO:0007669"/>
    <property type="project" value="TreeGrafter"/>
</dbReference>
<feature type="domain" description="ATP-grasp" evidence="11">
    <location>
        <begin position="136"/>
        <end position="327"/>
    </location>
</feature>
<dbReference type="Pfam" id="PF02951">
    <property type="entry name" value="GSH-S_N"/>
    <property type="match status" value="1"/>
</dbReference>
<comment type="pathway">
    <text evidence="10">Sulfur metabolism; glutathione biosynthesis; glutathione from L-cysteine and L-glutamate: step 2/2.</text>
</comment>
<dbReference type="KEGG" id="rml:FF011L_32820"/>
<evidence type="ECO:0000256" key="6">
    <source>
        <dbReference type="ARBA" id="ARBA00022741"/>
    </source>
</evidence>
<dbReference type="SUPFAM" id="SSF52440">
    <property type="entry name" value="PreATP-grasp domain"/>
    <property type="match status" value="1"/>
</dbReference>
<dbReference type="Proteomes" id="UP000320672">
    <property type="component" value="Chromosome"/>
</dbReference>
<dbReference type="EC" id="6.3.2.3" evidence="10"/>
<dbReference type="GO" id="GO:0004363">
    <property type="term" value="F:glutathione synthase activity"/>
    <property type="evidence" value="ECO:0007669"/>
    <property type="project" value="UniProtKB-UniRule"/>
</dbReference>
<comment type="catalytic activity">
    <reaction evidence="10">
        <text>gamma-L-glutamyl-L-cysteine + glycine + ATP = glutathione + ADP + phosphate + H(+)</text>
        <dbReference type="Rhea" id="RHEA:13557"/>
        <dbReference type="ChEBI" id="CHEBI:15378"/>
        <dbReference type="ChEBI" id="CHEBI:30616"/>
        <dbReference type="ChEBI" id="CHEBI:43474"/>
        <dbReference type="ChEBI" id="CHEBI:57305"/>
        <dbReference type="ChEBI" id="CHEBI:57925"/>
        <dbReference type="ChEBI" id="CHEBI:58173"/>
        <dbReference type="ChEBI" id="CHEBI:456216"/>
        <dbReference type="EC" id="6.3.2.3"/>
    </reaction>
</comment>
<dbReference type="InterPro" id="IPR004218">
    <property type="entry name" value="GSHS_ATP-bd"/>
</dbReference>
<evidence type="ECO:0000259" key="11">
    <source>
        <dbReference type="PROSITE" id="PS50975"/>
    </source>
</evidence>
<evidence type="ECO:0000313" key="13">
    <source>
        <dbReference type="Proteomes" id="UP000320672"/>
    </source>
</evidence>
<dbReference type="NCBIfam" id="NF009110">
    <property type="entry name" value="PRK12458.1"/>
    <property type="match status" value="1"/>
</dbReference>
<gene>
    <name evidence="10 12" type="primary">gshB</name>
    <name evidence="12" type="ORF">FF011L_32820</name>
</gene>
<dbReference type="GO" id="GO:0046872">
    <property type="term" value="F:metal ion binding"/>
    <property type="evidence" value="ECO:0007669"/>
    <property type="project" value="UniProtKB-KW"/>
</dbReference>
<keyword evidence="7 10" id="KW-0067">ATP-binding</keyword>
<evidence type="ECO:0000256" key="4">
    <source>
        <dbReference type="ARBA" id="ARBA00022684"/>
    </source>
</evidence>
<dbReference type="InterPro" id="IPR013815">
    <property type="entry name" value="ATP_grasp_subdomain_1"/>
</dbReference>
<dbReference type="RefSeq" id="WP_145352527.1">
    <property type="nucleotide sequence ID" value="NZ_CP036262.1"/>
</dbReference>
<organism evidence="12 13">
    <name type="scientific">Roseimaritima multifibrata</name>
    <dbReference type="NCBI Taxonomy" id="1930274"/>
    <lineage>
        <taxon>Bacteria</taxon>
        <taxon>Pseudomonadati</taxon>
        <taxon>Planctomycetota</taxon>
        <taxon>Planctomycetia</taxon>
        <taxon>Pirellulales</taxon>
        <taxon>Pirellulaceae</taxon>
        <taxon>Roseimaritima</taxon>
    </lineage>
</organism>
<dbReference type="EMBL" id="CP036262">
    <property type="protein sequence ID" value="QDS94503.1"/>
    <property type="molecule type" value="Genomic_DNA"/>
</dbReference>
<protein>
    <recommendedName>
        <fullName evidence="10">Glutathione synthetase</fullName>
        <ecNumber evidence="10">6.3.2.3</ecNumber>
    </recommendedName>
    <alternativeName>
        <fullName evidence="10">GSH synthetase</fullName>
        <shortName evidence="10">GSH-S</shortName>
        <shortName evidence="10">GSHase</shortName>
    </alternativeName>
    <alternativeName>
        <fullName evidence="10">Glutathione synthase</fullName>
    </alternativeName>
</protein>
<keyword evidence="9" id="KW-0464">Manganese</keyword>
<dbReference type="GO" id="GO:0005524">
    <property type="term" value="F:ATP binding"/>
    <property type="evidence" value="ECO:0007669"/>
    <property type="project" value="UniProtKB-UniRule"/>
</dbReference>
<dbReference type="SUPFAM" id="SSF56059">
    <property type="entry name" value="Glutathione synthetase ATP-binding domain-like"/>
    <property type="match status" value="1"/>
</dbReference>
<evidence type="ECO:0000256" key="5">
    <source>
        <dbReference type="ARBA" id="ARBA00022723"/>
    </source>
</evidence>
<evidence type="ECO:0000256" key="3">
    <source>
        <dbReference type="ARBA" id="ARBA00022598"/>
    </source>
</evidence>
<dbReference type="AlphaFoldDB" id="A0A517MHZ2"/>
<dbReference type="OrthoDB" id="9785415at2"/>
<dbReference type="Gene3D" id="3.40.50.20">
    <property type="match status" value="1"/>
</dbReference>
<dbReference type="InterPro" id="IPR011761">
    <property type="entry name" value="ATP-grasp"/>
</dbReference>